<gene>
    <name evidence="2" type="ORF">NDU88_003948</name>
</gene>
<name>A0AAV7W3K3_PLEWA</name>
<feature type="region of interest" description="Disordered" evidence="1">
    <location>
        <begin position="20"/>
        <end position="106"/>
    </location>
</feature>
<evidence type="ECO:0000313" key="3">
    <source>
        <dbReference type="Proteomes" id="UP001066276"/>
    </source>
</evidence>
<organism evidence="2 3">
    <name type="scientific">Pleurodeles waltl</name>
    <name type="common">Iberian ribbed newt</name>
    <dbReference type="NCBI Taxonomy" id="8319"/>
    <lineage>
        <taxon>Eukaryota</taxon>
        <taxon>Metazoa</taxon>
        <taxon>Chordata</taxon>
        <taxon>Craniata</taxon>
        <taxon>Vertebrata</taxon>
        <taxon>Euteleostomi</taxon>
        <taxon>Amphibia</taxon>
        <taxon>Batrachia</taxon>
        <taxon>Caudata</taxon>
        <taxon>Salamandroidea</taxon>
        <taxon>Salamandridae</taxon>
        <taxon>Pleurodelinae</taxon>
        <taxon>Pleurodeles</taxon>
    </lineage>
</organism>
<evidence type="ECO:0000313" key="2">
    <source>
        <dbReference type="EMBL" id="KAJ1208564.1"/>
    </source>
</evidence>
<dbReference type="AlphaFoldDB" id="A0AAV7W3K3"/>
<accession>A0AAV7W3K3</accession>
<sequence>MVTASRGGCQVTQNVSWFQRVEPREDNSGAELAEESGEELNGGCILRPIPPYECQQGSDSGSSRDHEGTRSTDPGPVRGLEPSGRSERYNLRRNPNPSQRLRDFMC</sequence>
<dbReference type="Proteomes" id="UP001066276">
    <property type="component" value="Chromosome 1_2"/>
</dbReference>
<protein>
    <submittedName>
        <fullName evidence="2">Uncharacterized protein</fullName>
    </submittedName>
</protein>
<dbReference type="EMBL" id="JANPWB010000002">
    <property type="protein sequence ID" value="KAJ1208564.1"/>
    <property type="molecule type" value="Genomic_DNA"/>
</dbReference>
<comment type="caution">
    <text evidence="2">The sequence shown here is derived from an EMBL/GenBank/DDBJ whole genome shotgun (WGS) entry which is preliminary data.</text>
</comment>
<proteinExistence type="predicted"/>
<evidence type="ECO:0000256" key="1">
    <source>
        <dbReference type="SAM" id="MobiDB-lite"/>
    </source>
</evidence>
<reference evidence="2" key="1">
    <citation type="journal article" date="2022" name="bioRxiv">
        <title>Sequencing and chromosome-scale assembly of the giantPleurodeles waltlgenome.</title>
        <authorList>
            <person name="Brown T."/>
            <person name="Elewa A."/>
            <person name="Iarovenko S."/>
            <person name="Subramanian E."/>
            <person name="Araus A.J."/>
            <person name="Petzold A."/>
            <person name="Susuki M."/>
            <person name="Suzuki K.-i.T."/>
            <person name="Hayashi T."/>
            <person name="Toyoda A."/>
            <person name="Oliveira C."/>
            <person name="Osipova E."/>
            <person name="Leigh N.D."/>
            <person name="Simon A."/>
            <person name="Yun M.H."/>
        </authorList>
    </citation>
    <scope>NUCLEOTIDE SEQUENCE</scope>
    <source>
        <strain evidence="2">20211129_DDA</strain>
        <tissue evidence="2">Liver</tissue>
    </source>
</reference>
<keyword evidence="3" id="KW-1185">Reference proteome</keyword>